<dbReference type="Proteomes" id="UP000215126">
    <property type="component" value="Chromosome 1"/>
</dbReference>
<protein>
    <submittedName>
        <fullName evidence="1">Uncharacterized protein</fullName>
    </submittedName>
</protein>
<evidence type="ECO:0000313" key="2">
    <source>
        <dbReference type="Proteomes" id="UP000215126"/>
    </source>
</evidence>
<reference evidence="1 2" key="1">
    <citation type="submission" date="2017-06" db="EMBL/GenBank/DDBJ databases">
        <authorList>
            <consortium name="Pathogen Informatics"/>
        </authorList>
    </citation>
    <scope>NUCLEOTIDE SEQUENCE [LARGE SCALE GENOMIC DNA]</scope>
    <source>
        <strain evidence="1 2">NCTC13161</strain>
    </source>
</reference>
<gene>
    <name evidence="1" type="ORF">SAMEA4530655_03233</name>
</gene>
<keyword evidence="2" id="KW-1185">Reference proteome</keyword>
<name>A0A239SLQ3_9BURK</name>
<proteinExistence type="predicted"/>
<accession>A0A239SLQ3</accession>
<sequence length="58" mass="6560">MEDGSSRMWPVGTVPLTYGFPAGDPMPEPHTRIFAFTDRALRGAAGYVRAFFRRDDLR</sequence>
<dbReference type="AlphaFoldDB" id="A0A239SLQ3"/>
<organism evidence="1 2">
    <name type="scientific">Pandoraea sputorum</name>
    <dbReference type="NCBI Taxonomy" id="93222"/>
    <lineage>
        <taxon>Bacteria</taxon>
        <taxon>Pseudomonadati</taxon>
        <taxon>Pseudomonadota</taxon>
        <taxon>Betaproteobacteria</taxon>
        <taxon>Burkholderiales</taxon>
        <taxon>Burkholderiaceae</taxon>
        <taxon>Pandoraea</taxon>
    </lineage>
</organism>
<dbReference type="EMBL" id="LT906435">
    <property type="protein sequence ID" value="SNU86351.1"/>
    <property type="molecule type" value="Genomic_DNA"/>
</dbReference>
<evidence type="ECO:0000313" key="1">
    <source>
        <dbReference type="EMBL" id="SNU86351.1"/>
    </source>
</evidence>